<proteinExistence type="predicted"/>
<organism evidence="4 5">
    <name type="scientific">Nelumbo nucifera</name>
    <name type="common">Sacred lotus</name>
    <dbReference type="NCBI Taxonomy" id="4432"/>
    <lineage>
        <taxon>Eukaryota</taxon>
        <taxon>Viridiplantae</taxon>
        <taxon>Streptophyta</taxon>
        <taxon>Embryophyta</taxon>
        <taxon>Tracheophyta</taxon>
        <taxon>Spermatophyta</taxon>
        <taxon>Magnoliopsida</taxon>
        <taxon>Proteales</taxon>
        <taxon>Nelumbonaceae</taxon>
        <taxon>Nelumbo</taxon>
    </lineage>
</organism>
<dbReference type="InterPro" id="IPR015915">
    <property type="entry name" value="Kelch-typ_b-propeller"/>
</dbReference>
<dbReference type="GeneID" id="104591703"/>
<dbReference type="InterPro" id="IPR052439">
    <property type="entry name" value="F-box/Kelch-repeat"/>
</dbReference>
<dbReference type="SMART" id="SM00612">
    <property type="entry name" value="Kelch"/>
    <property type="match status" value="3"/>
</dbReference>
<dbReference type="OMA" id="WLKGPSM"/>
<evidence type="ECO:0000313" key="5">
    <source>
        <dbReference type="RefSeq" id="XP_010248977.1"/>
    </source>
</evidence>
<accession>A0A1U7Z907</accession>
<gene>
    <name evidence="5" type="primary">LOC104591703</name>
</gene>
<evidence type="ECO:0000256" key="1">
    <source>
        <dbReference type="ARBA" id="ARBA00022441"/>
    </source>
</evidence>
<dbReference type="FunFam" id="2.120.10.80:FF:000007">
    <property type="entry name" value="F-box/kelch-repeat protein SKIP11"/>
    <property type="match status" value="1"/>
</dbReference>
<dbReference type="Gene3D" id="2.120.10.80">
    <property type="entry name" value="Kelch-type beta propeller"/>
    <property type="match status" value="1"/>
</dbReference>
<dbReference type="KEGG" id="nnu:104591703"/>
<feature type="compositionally biased region" description="Polar residues" evidence="3">
    <location>
        <begin position="31"/>
        <end position="40"/>
    </location>
</feature>
<dbReference type="InterPro" id="IPR006652">
    <property type="entry name" value="Kelch_1"/>
</dbReference>
<dbReference type="SUPFAM" id="SSF117281">
    <property type="entry name" value="Kelch motif"/>
    <property type="match status" value="1"/>
</dbReference>
<dbReference type="SMR" id="A0A1U7Z907"/>
<dbReference type="eggNOG" id="KOG1072">
    <property type="taxonomic scope" value="Eukaryota"/>
</dbReference>
<dbReference type="OrthoDB" id="191037at2759"/>
<keyword evidence="4" id="KW-1185">Reference proteome</keyword>
<evidence type="ECO:0000256" key="3">
    <source>
        <dbReference type="SAM" id="MobiDB-lite"/>
    </source>
</evidence>
<evidence type="ECO:0000256" key="2">
    <source>
        <dbReference type="ARBA" id="ARBA00022737"/>
    </source>
</evidence>
<dbReference type="Proteomes" id="UP000189703">
    <property type="component" value="Unplaced"/>
</dbReference>
<name>A0A1U7Z907_NELNU</name>
<dbReference type="RefSeq" id="XP_010248977.1">
    <property type="nucleotide sequence ID" value="XM_010250675.2"/>
</dbReference>
<keyword evidence="1" id="KW-0880">Kelch repeat</keyword>
<dbReference type="PANTHER" id="PTHR46122:SF5">
    <property type="entry name" value="F-BOX DOMAIN-CONTAINING PROTEIN"/>
    <property type="match status" value="1"/>
</dbReference>
<dbReference type="Pfam" id="PF01344">
    <property type="entry name" value="Kelch_1"/>
    <property type="match status" value="2"/>
</dbReference>
<dbReference type="PANTHER" id="PTHR46122">
    <property type="entry name" value="GALACTOSE OXIDASE/KELCH REPEAT PROTEIN-RELATED"/>
    <property type="match status" value="1"/>
</dbReference>
<dbReference type="AlphaFoldDB" id="A0A1U7Z907"/>
<protein>
    <submittedName>
        <fullName evidence="5">F-box/kelch-repeat protein At3g27150</fullName>
    </submittedName>
</protein>
<keyword evidence="2" id="KW-0677">Repeat</keyword>
<reference evidence="5" key="1">
    <citation type="submission" date="2025-08" db="UniProtKB">
        <authorList>
            <consortium name="RefSeq"/>
        </authorList>
    </citation>
    <scope>IDENTIFICATION</scope>
</reference>
<sequence length="436" mass="48247">MSKGEEGGSHSRKNNLNGRKGVIDQGFGNGSWVNNHNSPSKKTRVSESLHNHNTDESLDGFYTKEGEDVVGSSDVELQDADYSYVPSLSDELALLILARIPRSEYGKFCFVNKRYLDLLRSGELYKIRRQIGIKEPSVFVLASGESRWWAFDRRFMSCRKLPILPSDPCFAAGDKESFCAGTHLLVSGKEIEGVAIWRYDLTTDRWFRGPSMISPRCLFASASCGNVACVAGGIGMGTGMEILSSAEKYNPDDESWVPLPRMHRRRKLCSGCYMDNKFYVVGGQNERGVDLTCGEFYDSERNSWELIPDMLKDAPVSTSRSPPLVAVVNNELYLLEASSNHLMVYLKKSNSWKDMGMVPVRADQSRGWGVAFKSLGDELLVIGGTATSYGYGGHGHGMTICICSPDPNANDLKWRFLGGGGNRMSHFVLNCSVMVA</sequence>
<feature type="compositionally biased region" description="Basic and acidic residues" evidence="3">
    <location>
        <begin position="44"/>
        <end position="55"/>
    </location>
</feature>
<evidence type="ECO:0000313" key="4">
    <source>
        <dbReference type="Proteomes" id="UP000189703"/>
    </source>
</evidence>
<feature type="region of interest" description="Disordered" evidence="3">
    <location>
        <begin position="1"/>
        <end position="60"/>
    </location>
</feature>
<dbReference type="GO" id="GO:0005634">
    <property type="term" value="C:nucleus"/>
    <property type="evidence" value="ECO:0007669"/>
    <property type="project" value="UniProtKB-ARBA"/>
</dbReference>